<sequence length="132" mass="15626">MDCDNPRKAKMWHYAVVQFLTEYTYSEIPTTWLKENNSQCWWPPRTSNCPQMIANCESPDFRTWNCYEVEVAKFCTSLESARKHAADANYQTTDEERLGKGQRQYVPYNLFSSDGEEYPKSEYPNLEKVREL</sequence>
<proteinExistence type="predicted"/>
<accession>A0A0J7N7N9</accession>
<evidence type="ECO:0000256" key="1">
    <source>
        <dbReference type="SAM" id="MobiDB-lite"/>
    </source>
</evidence>
<keyword evidence="3" id="KW-1185">Reference proteome</keyword>
<evidence type="ECO:0000313" key="2">
    <source>
        <dbReference type="EMBL" id="KMQ88660.1"/>
    </source>
</evidence>
<dbReference type="PaxDb" id="67767-A0A0J7N7N9"/>
<organism evidence="2 3">
    <name type="scientific">Lasius niger</name>
    <name type="common">Black garden ant</name>
    <dbReference type="NCBI Taxonomy" id="67767"/>
    <lineage>
        <taxon>Eukaryota</taxon>
        <taxon>Metazoa</taxon>
        <taxon>Ecdysozoa</taxon>
        <taxon>Arthropoda</taxon>
        <taxon>Hexapoda</taxon>
        <taxon>Insecta</taxon>
        <taxon>Pterygota</taxon>
        <taxon>Neoptera</taxon>
        <taxon>Endopterygota</taxon>
        <taxon>Hymenoptera</taxon>
        <taxon>Apocrita</taxon>
        <taxon>Aculeata</taxon>
        <taxon>Formicoidea</taxon>
        <taxon>Formicidae</taxon>
        <taxon>Formicinae</taxon>
        <taxon>Lasius</taxon>
        <taxon>Lasius</taxon>
    </lineage>
</organism>
<dbReference type="EMBL" id="LBMM01008738">
    <property type="protein sequence ID" value="KMQ88660.1"/>
    <property type="molecule type" value="Genomic_DNA"/>
</dbReference>
<reference evidence="2 3" key="1">
    <citation type="submission" date="2015-04" db="EMBL/GenBank/DDBJ databases">
        <title>Lasius niger genome sequencing.</title>
        <authorList>
            <person name="Konorov E.A."/>
            <person name="Nikitin M.A."/>
            <person name="Kirill M.V."/>
            <person name="Chang P."/>
        </authorList>
    </citation>
    <scope>NUCLEOTIDE SEQUENCE [LARGE SCALE GENOMIC DNA]</scope>
    <source>
        <tissue evidence="2">Whole</tissue>
    </source>
</reference>
<evidence type="ECO:0000313" key="3">
    <source>
        <dbReference type="Proteomes" id="UP000036403"/>
    </source>
</evidence>
<feature type="compositionally biased region" description="Basic and acidic residues" evidence="1">
    <location>
        <begin position="117"/>
        <end position="132"/>
    </location>
</feature>
<comment type="caution">
    <text evidence="2">The sequence shown here is derived from an EMBL/GenBank/DDBJ whole genome shotgun (WGS) entry which is preliminary data.</text>
</comment>
<dbReference type="AlphaFoldDB" id="A0A0J7N7N9"/>
<name>A0A0J7N7N9_LASNI</name>
<feature type="region of interest" description="Disordered" evidence="1">
    <location>
        <begin position="110"/>
        <end position="132"/>
    </location>
</feature>
<dbReference type="OrthoDB" id="7554546at2759"/>
<protein>
    <submittedName>
        <fullName evidence="2">Uncharacterized protein</fullName>
    </submittedName>
</protein>
<dbReference type="Proteomes" id="UP000036403">
    <property type="component" value="Unassembled WGS sequence"/>
</dbReference>
<gene>
    <name evidence="2" type="ORF">RF55_11810</name>
</gene>